<comment type="function">
    <text evidence="8">Hydrolase that can remove 'Lys-48'-linked conjugated ubiquitin from proteins.</text>
</comment>
<feature type="compositionally biased region" description="Polar residues" evidence="9">
    <location>
        <begin position="361"/>
        <end position="375"/>
    </location>
</feature>
<dbReference type="GO" id="GO:0004843">
    <property type="term" value="F:cysteine-type deubiquitinase activity"/>
    <property type="evidence" value="ECO:0007669"/>
    <property type="project" value="UniProtKB-UniRule"/>
</dbReference>
<evidence type="ECO:0000256" key="2">
    <source>
        <dbReference type="ARBA" id="ARBA00011074"/>
    </source>
</evidence>
<sequence>MDQGFVEAIGASLIREYLSRKGFKQTLAMLDNESPRSEQSISNRPTLMKELHLEKLMKRNKEEGQPFRTMIEVMTKHFLEQVNERHSRTSSAALENNKTKPVSPKKEYHGDIIVDDDVEGETLLGDGKSGLMDQQIPDRPMSSRSNRSRGMSGPITSSLDPRDKRLRSAKKKHVGPGTLHGPMKDVLRSEDSASPSPVNTPERQHSAGATRKEPNHLSIDLKPLTAALEEEPQRKPSASRRRTSNSEIPVDPPETSVVSKPQEKPKNITPSEFRGDKKTSFEDSLKKLKENRTKRRDKEKVEIVTPQSEATQGVMPRPSTGRRKVETDESEGYSVLNSSLTSDRPPSRGRLVEQPSKLSKDNTPNTAESENNNATQKEESDVDTEPKLPPPQLISKSINSRPMDLKTAVQLKTILFGTAMENFNDEWRYQSLTFCDIPKLQYGIVQKKGGPCGALAAIQACMLQKLLFTDKSYRTSWQNPTKEIRSKCLAMAISNILWRAGEFSRAILTLPSGRTLFTGIGRFKADQLTETLTINEFDNYDTLYGFVTQHIGHLEMDGSGGVILVVYSAILSRGISQIKKDMDVPDQGKLMGQHGYCTQEMVNLLIKGQAASNVFDNTMELDGGLVLKGIVGRGDIGLLSLFEHYNSCQVGTNLKVPKNPIWLICSESHFTTLFCTRKELMSDWKAERRFDLYYYDGLAKQDEEIRLTIDTTNRFYEPPSAEDEMVPPLELCIRTKWKDAQIDWNGTEPFL</sequence>
<evidence type="ECO:0000256" key="3">
    <source>
        <dbReference type="ARBA" id="ARBA00022670"/>
    </source>
</evidence>
<keyword evidence="5 8" id="KW-0378">Hydrolase</keyword>
<keyword evidence="4 8" id="KW-0833">Ubl conjugation pathway</keyword>
<dbReference type="GO" id="GO:0071108">
    <property type="term" value="P:protein K48-linked deubiquitination"/>
    <property type="evidence" value="ECO:0007669"/>
    <property type="project" value="InterPro"/>
</dbReference>
<evidence type="ECO:0000256" key="1">
    <source>
        <dbReference type="ARBA" id="ARBA00000707"/>
    </source>
</evidence>
<comment type="caution">
    <text evidence="10">The sequence shown here is derived from an EMBL/GenBank/DDBJ whole genome shotgun (WGS) entry which is preliminary data.</text>
</comment>
<keyword evidence="3 8" id="KW-0645">Protease</keyword>
<comment type="function">
    <text evidence="7">Probable hydrolase that can remove 'Lys-48'-linked conjugated ubiquitin from proteins.</text>
</comment>
<feature type="compositionally biased region" description="Polar residues" evidence="9">
    <location>
        <begin position="192"/>
        <end position="201"/>
    </location>
</feature>
<dbReference type="PANTHER" id="PTHR12473">
    <property type="entry name" value="UBIQUITIN CARBOXYL-TERMINAL HYDROLASE MINDY-4-RELATED"/>
    <property type="match status" value="1"/>
</dbReference>
<dbReference type="GO" id="GO:0006508">
    <property type="term" value="P:proteolysis"/>
    <property type="evidence" value="ECO:0007669"/>
    <property type="project" value="UniProtKB-KW"/>
</dbReference>
<dbReference type="InterPro" id="IPR006594">
    <property type="entry name" value="LisH"/>
</dbReference>
<dbReference type="EC" id="3.4.19.12" evidence="8"/>
<dbReference type="AlphaFoldDB" id="A0A8J1XRE3"/>
<dbReference type="InterPro" id="IPR039785">
    <property type="entry name" value="MINY3/4"/>
</dbReference>
<feature type="compositionally biased region" description="Basic residues" evidence="9">
    <location>
        <begin position="164"/>
        <end position="174"/>
    </location>
</feature>
<feature type="compositionally biased region" description="Low complexity" evidence="9">
    <location>
        <begin position="139"/>
        <end position="154"/>
    </location>
</feature>
<reference evidence="10" key="1">
    <citation type="submission" date="2022-03" db="EMBL/GenBank/DDBJ databases">
        <authorList>
            <person name="Martin C."/>
        </authorList>
    </citation>
    <scope>NUCLEOTIDE SEQUENCE</scope>
</reference>
<dbReference type="Pfam" id="PF13898">
    <property type="entry name" value="MINDY-3_4_CD"/>
    <property type="match status" value="1"/>
</dbReference>
<keyword evidence="6 8" id="KW-0788">Thiol protease</keyword>
<name>A0A8J1XRE3_OWEFU</name>
<dbReference type="InterPro" id="IPR059022">
    <property type="entry name" value="MINDY4_N"/>
</dbReference>
<comment type="similarity">
    <text evidence="2 8">Belongs to the MINDY deubiquitinase family. FAM188 subfamily.</text>
</comment>
<evidence type="ECO:0000256" key="6">
    <source>
        <dbReference type="ARBA" id="ARBA00022807"/>
    </source>
</evidence>
<keyword evidence="11" id="KW-1185">Reference proteome</keyword>
<feature type="compositionally biased region" description="Basic and acidic residues" evidence="9">
    <location>
        <begin position="273"/>
        <end position="302"/>
    </location>
</feature>
<dbReference type="SMART" id="SM01174">
    <property type="entry name" value="DUF4205"/>
    <property type="match status" value="1"/>
</dbReference>
<dbReference type="EMBL" id="CAIIXF020000007">
    <property type="protein sequence ID" value="CAH1789565.1"/>
    <property type="molecule type" value="Genomic_DNA"/>
</dbReference>
<feature type="compositionally biased region" description="Polar residues" evidence="9">
    <location>
        <begin position="335"/>
        <end position="344"/>
    </location>
</feature>
<feature type="region of interest" description="Disordered" evidence="9">
    <location>
        <begin position="83"/>
        <end position="399"/>
    </location>
</feature>
<proteinExistence type="inferred from homology"/>
<evidence type="ECO:0000256" key="9">
    <source>
        <dbReference type="SAM" id="MobiDB-lite"/>
    </source>
</evidence>
<dbReference type="InterPro" id="IPR025257">
    <property type="entry name" value="MINDY-3/4_CD"/>
</dbReference>
<feature type="compositionally biased region" description="Basic and acidic residues" evidence="9">
    <location>
        <begin position="202"/>
        <end position="215"/>
    </location>
</feature>
<gene>
    <name evidence="10" type="ORF">OFUS_LOCUS14899</name>
</gene>
<dbReference type="PANTHER" id="PTHR12473:SF8">
    <property type="entry name" value="UBIQUITIN CARBOXYL-TERMINAL HYDROLASE MINDY-4-RELATED"/>
    <property type="match status" value="1"/>
</dbReference>
<evidence type="ECO:0000313" key="11">
    <source>
        <dbReference type="Proteomes" id="UP000749559"/>
    </source>
</evidence>
<organism evidence="10 11">
    <name type="scientific">Owenia fusiformis</name>
    <name type="common">Polychaete worm</name>
    <dbReference type="NCBI Taxonomy" id="6347"/>
    <lineage>
        <taxon>Eukaryota</taxon>
        <taxon>Metazoa</taxon>
        <taxon>Spiralia</taxon>
        <taxon>Lophotrochozoa</taxon>
        <taxon>Annelida</taxon>
        <taxon>Polychaeta</taxon>
        <taxon>Sedentaria</taxon>
        <taxon>Canalipalpata</taxon>
        <taxon>Sabellida</taxon>
        <taxon>Oweniida</taxon>
        <taxon>Oweniidae</taxon>
        <taxon>Owenia</taxon>
    </lineage>
</organism>
<evidence type="ECO:0000256" key="5">
    <source>
        <dbReference type="ARBA" id="ARBA00022801"/>
    </source>
</evidence>
<dbReference type="PROSITE" id="PS50896">
    <property type="entry name" value="LISH"/>
    <property type="match status" value="1"/>
</dbReference>
<dbReference type="Proteomes" id="UP000749559">
    <property type="component" value="Unassembled WGS sequence"/>
</dbReference>
<evidence type="ECO:0000256" key="7">
    <source>
        <dbReference type="ARBA" id="ARBA00037630"/>
    </source>
</evidence>
<dbReference type="Pfam" id="PF26038">
    <property type="entry name" value="Dimer_MINDY4_N"/>
    <property type="match status" value="1"/>
</dbReference>
<protein>
    <recommendedName>
        <fullName evidence="8">Ubiquitin carboxyl-terminal hydrolase MINDY</fullName>
        <ecNumber evidence="8">3.4.19.12</ecNumber>
    </recommendedName>
</protein>
<evidence type="ECO:0000313" key="10">
    <source>
        <dbReference type="EMBL" id="CAH1789565.1"/>
    </source>
</evidence>
<feature type="compositionally biased region" description="Basic and acidic residues" evidence="9">
    <location>
        <begin position="182"/>
        <end position="191"/>
    </location>
</feature>
<accession>A0A8J1XRE3</accession>
<dbReference type="OrthoDB" id="10263628at2759"/>
<dbReference type="GO" id="GO:1990380">
    <property type="term" value="F:K48-linked deubiquitinase activity"/>
    <property type="evidence" value="ECO:0007669"/>
    <property type="project" value="UniProtKB-UniRule"/>
</dbReference>
<evidence type="ECO:0000256" key="8">
    <source>
        <dbReference type="RuleBase" id="RU367088"/>
    </source>
</evidence>
<evidence type="ECO:0000256" key="4">
    <source>
        <dbReference type="ARBA" id="ARBA00022786"/>
    </source>
</evidence>
<comment type="catalytic activity">
    <reaction evidence="1 8">
        <text>Thiol-dependent hydrolysis of ester, thioester, amide, peptide and isopeptide bonds formed by the C-terminal Gly of ubiquitin (a 76-residue protein attached to proteins as an intracellular targeting signal).</text>
        <dbReference type="EC" id="3.4.19.12"/>
    </reaction>
</comment>
<feature type="compositionally biased region" description="Polar residues" evidence="9">
    <location>
        <begin position="89"/>
        <end position="100"/>
    </location>
</feature>